<accession>A0AAD7UR56</accession>
<dbReference type="AlphaFoldDB" id="A0AAD7UR56"/>
<name>A0AAD7UR56_9STRA</name>
<dbReference type="InterPro" id="IPR007577">
    <property type="entry name" value="GlycoTrfase_DXD_sugar-bd_CS"/>
</dbReference>
<gene>
    <name evidence="3" type="ORF">CTAYLR_004633</name>
</gene>
<dbReference type="PANTHER" id="PTHR32385:SF15">
    <property type="entry name" value="INOSITOL PHOSPHOCERAMIDE MANNOSYLTRANSFERASE 1"/>
    <property type="match status" value="1"/>
</dbReference>
<dbReference type="GO" id="GO:0000030">
    <property type="term" value="F:mannosyltransferase activity"/>
    <property type="evidence" value="ECO:0007669"/>
    <property type="project" value="TreeGrafter"/>
</dbReference>
<dbReference type="InterPro" id="IPR051706">
    <property type="entry name" value="Glycosyltransferase_domain"/>
</dbReference>
<dbReference type="Gene3D" id="3.90.550.20">
    <property type="match status" value="1"/>
</dbReference>
<organism evidence="3 4">
    <name type="scientific">Chrysophaeum taylorii</name>
    <dbReference type="NCBI Taxonomy" id="2483200"/>
    <lineage>
        <taxon>Eukaryota</taxon>
        <taxon>Sar</taxon>
        <taxon>Stramenopiles</taxon>
        <taxon>Ochrophyta</taxon>
        <taxon>Pelagophyceae</taxon>
        <taxon>Pelagomonadales</taxon>
        <taxon>Pelagomonadaceae</taxon>
        <taxon>Chrysophaeum</taxon>
    </lineage>
</organism>
<keyword evidence="1" id="KW-0808">Transferase</keyword>
<proteinExistence type="predicted"/>
<dbReference type="EMBL" id="JAQMWT010000011">
    <property type="protein sequence ID" value="KAJ8614108.1"/>
    <property type="molecule type" value="Genomic_DNA"/>
</dbReference>
<dbReference type="Proteomes" id="UP001230188">
    <property type="component" value="Unassembled WGS sequence"/>
</dbReference>
<keyword evidence="4" id="KW-1185">Reference proteome</keyword>
<evidence type="ECO:0000256" key="2">
    <source>
        <dbReference type="SAM" id="SignalP"/>
    </source>
</evidence>
<dbReference type="GO" id="GO:0016020">
    <property type="term" value="C:membrane"/>
    <property type="evidence" value="ECO:0007669"/>
    <property type="project" value="GOC"/>
</dbReference>
<evidence type="ECO:0008006" key="5">
    <source>
        <dbReference type="Google" id="ProtNLM"/>
    </source>
</evidence>
<comment type="caution">
    <text evidence="3">The sequence shown here is derived from an EMBL/GenBank/DDBJ whole genome shotgun (WGS) entry which is preliminary data.</text>
</comment>
<reference evidence="3" key="1">
    <citation type="submission" date="2023-01" db="EMBL/GenBank/DDBJ databases">
        <title>Metagenome sequencing of chrysophaentin producing Chrysophaeum taylorii.</title>
        <authorList>
            <person name="Davison J."/>
            <person name="Bewley C."/>
        </authorList>
    </citation>
    <scope>NUCLEOTIDE SEQUENCE</scope>
    <source>
        <strain evidence="3">NIES-1699</strain>
    </source>
</reference>
<evidence type="ECO:0000256" key="1">
    <source>
        <dbReference type="ARBA" id="ARBA00022679"/>
    </source>
</evidence>
<dbReference type="InterPro" id="IPR029044">
    <property type="entry name" value="Nucleotide-diphossugar_trans"/>
</dbReference>
<dbReference type="SUPFAM" id="SSF53448">
    <property type="entry name" value="Nucleotide-diphospho-sugar transferases"/>
    <property type="match status" value="1"/>
</dbReference>
<feature type="signal peptide" evidence="2">
    <location>
        <begin position="1"/>
        <end position="20"/>
    </location>
</feature>
<dbReference type="PANTHER" id="PTHR32385">
    <property type="entry name" value="MANNOSYL PHOSPHORYLINOSITOL CERAMIDE SYNTHASE"/>
    <property type="match status" value="1"/>
</dbReference>
<dbReference type="Pfam" id="PF04488">
    <property type="entry name" value="Gly_transf_sug"/>
    <property type="match status" value="1"/>
</dbReference>
<evidence type="ECO:0000313" key="3">
    <source>
        <dbReference type="EMBL" id="KAJ8614108.1"/>
    </source>
</evidence>
<sequence>MLVALLLFKLVVVVVVRVAAVCPRGAPPVRGVFPRQVFYTGTFEPGLWNRTQWPRDYTFHFYNNSDLDASTRELSRDIEGLWEAYSALRPWAFKADLWRYAILYSCGGIYVDSKMVLTMDFDAFLDIVEPLRKDEKLLVTCIDRWGTSRDRFKNITAMWQGFLIAESRQPDLLLALRFAIQNVRRRLYPDDEGVLGALYITGPTAMARAIQTQPDWRRRVKLPCHFGNHGGQLRTLAGSGKVIMTQSNKLHSKLRGGEAHSYPNLYRTRQVYNDDPPCSQFCYLLKHKKLH</sequence>
<feature type="chain" id="PRO_5041943258" description="Glycosyltransferase" evidence="2">
    <location>
        <begin position="21"/>
        <end position="291"/>
    </location>
</feature>
<dbReference type="GO" id="GO:0051999">
    <property type="term" value="P:mannosyl-inositol phosphorylceramide biosynthetic process"/>
    <property type="evidence" value="ECO:0007669"/>
    <property type="project" value="TreeGrafter"/>
</dbReference>
<protein>
    <recommendedName>
        <fullName evidence="5">Glycosyltransferase</fullName>
    </recommendedName>
</protein>
<evidence type="ECO:0000313" key="4">
    <source>
        <dbReference type="Proteomes" id="UP001230188"/>
    </source>
</evidence>
<keyword evidence="2" id="KW-0732">Signal</keyword>